<name>A0A7Z7AYD3_9EURY</name>
<evidence type="ECO:0000259" key="1">
    <source>
        <dbReference type="PROSITE" id="PS51819"/>
    </source>
</evidence>
<dbReference type="AlphaFoldDB" id="A0A7Z7AYD3"/>
<reference evidence="2 3" key="1">
    <citation type="submission" date="2016-10" db="EMBL/GenBank/DDBJ databases">
        <authorList>
            <person name="Varghese N."/>
            <person name="Submissions S."/>
        </authorList>
    </citation>
    <scope>NUCLEOTIDE SEQUENCE [LARGE SCALE GENOMIC DNA]</scope>
    <source>
        <strain evidence="2 3">PL 12/M</strain>
    </source>
</reference>
<comment type="caution">
    <text evidence="2">The sequence shown here is derived from an EMBL/GenBank/DDBJ whole genome shotgun (WGS) entry which is preliminary data.</text>
</comment>
<accession>A0A7Z7AYD3</accession>
<evidence type="ECO:0000313" key="3">
    <source>
        <dbReference type="Proteomes" id="UP000199259"/>
    </source>
</evidence>
<sequence length="175" mass="20544">MINRSTLHLYTGIKLKFTCPLIAVNDLETSKEFYEKVLGQKIVLDLGWNVTFDGSFAIQLNFADIVSVDKSSVMKRSHNFELYFEEDDFDYFIEHLRTFDDIEYVHPPKKHDWQQRVVRIYDPDKHIVEIGESMAVIARRFLDEGKSIEETAKLIQHPIDFIKAVSCDRERKKAD</sequence>
<protein>
    <submittedName>
        <fullName evidence="2">Catechol 2,3-dioxygenase</fullName>
    </submittedName>
</protein>
<dbReference type="InterPro" id="IPR029068">
    <property type="entry name" value="Glyas_Bleomycin-R_OHBP_Dase"/>
</dbReference>
<dbReference type="GO" id="GO:0051213">
    <property type="term" value="F:dioxygenase activity"/>
    <property type="evidence" value="ECO:0007669"/>
    <property type="project" value="UniProtKB-KW"/>
</dbReference>
<dbReference type="EMBL" id="FNCA01000009">
    <property type="protein sequence ID" value="SDG20644.1"/>
    <property type="molecule type" value="Genomic_DNA"/>
</dbReference>
<organism evidence="2 3">
    <name type="scientific">Methanolobus vulcani</name>
    <dbReference type="NCBI Taxonomy" id="38026"/>
    <lineage>
        <taxon>Archaea</taxon>
        <taxon>Methanobacteriati</taxon>
        <taxon>Methanobacteriota</taxon>
        <taxon>Stenosarchaea group</taxon>
        <taxon>Methanomicrobia</taxon>
        <taxon>Methanosarcinales</taxon>
        <taxon>Methanosarcinaceae</taxon>
        <taxon>Methanolobus</taxon>
    </lineage>
</organism>
<proteinExistence type="predicted"/>
<dbReference type="InterPro" id="IPR037523">
    <property type="entry name" value="VOC_core"/>
</dbReference>
<dbReference type="PROSITE" id="PS51819">
    <property type="entry name" value="VOC"/>
    <property type="match status" value="1"/>
</dbReference>
<evidence type="ECO:0000313" key="2">
    <source>
        <dbReference type="EMBL" id="SDG20644.1"/>
    </source>
</evidence>
<dbReference type="Pfam" id="PF12681">
    <property type="entry name" value="Glyoxalase_2"/>
    <property type="match status" value="1"/>
</dbReference>
<dbReference type="Gene3D" id="3.10.180.10">
    <property type="entry name" value="2,3-Dihydroxybiphenyl 1,2-Dioxygenase, domain 1"/>
    <property type="match status" value="1"/>
</dbReference>
<keyword evidence="2" id="KW-0560">Oxidoreductase</keyword>
<gene>
    <name evidence="2" type="ORF">SAMN04488589_2409</name>
</gene>
<dbReference type="SUPFAM" id="SSF54593">
    <property type="entry name" value="Glyoxalase/Bleomycin resistance protein/Dihydroxybiphenyl dioxygenase"/>
    <property type="match status" value="1"/>
</dbReference>
<dbReference type="Proteomes" id="UP000199259">
    <property type="component" value="Unassembled WGS sequence"/>
</dbReference>
<keyword evidence="2" id="KW-0223">Dioxygenase</keyword>
<dbReference type="InterPro" id="IPR025870">
    <property type="entry name" value="Glyoxalase-like_dom"/>
</dbReference>
<feature type="domain" description="VOC" evidence="1">
    <location>
        <begin position="16"/>
        <end position="133"/>
    </location>
</feature>
<keyword evidence="3" id="KW-1185">Reference proteome</keyword>